<gene>
    <name evidence="3" type="ORF">Arub01_30580</name>
</gene>
<sequence>MGAGAALQSGPSLRLTPRSPSASVRGPDIGPSHPRPSGVIAALEKARYKGEFARPRHFDVARAEHAEIPVNGGAYDLILIGPNGFRREFAGTVRDTAEVSSALAPGLRDLRITLRNTGRTPLRFRLASLAYGHRRREVTVPPRQSRTVNWHTRHGWYDVEIKVAGHPSFRRRLMGHIENGRPSVSG</sequence>
<feature type="region of interest" description="Disordered" evidence="1">
    <location>
        <begin position="1"/>
        <end position="36"/>
    </location>
</feature>
<protein>
    <recommendedName>
        <fullName evidence="2">Bacterial phospholipase C C-terminal domain-containing protein</fullName>
    </recommendedName>
</protein>
<evidence type="ECO:0000259" key="2">
    <source>
        <dbReference type="Pfam" id="PF05506"/>
    </source>
</evidence>
<comment type="caution">
    <text evidence="3">The sequence shown here is derived from an EMBL/GenBank/DDBJ whole genome shotgun (WGS) entry which is preliminary data.</text>
</comment>
<dbReference type="GO" id="GO:0016042">
    <property type="term" value="P:lipid catabolic process"/>
    <property type="evidence" value="ECO:0007669"/>
    <property type="project" value="InterPro"/>
</dbReference>
<dbReference type="Proteomes" id="UP001165124">
    <property type="component" value="Unassembled WGS sequence"/>
</dbReference>
<organism evidence="3 4">
    <name type="scientific">Actinomadura rubrobrunea</name>
    <dbReference type="NCBI Taxonomy" id="115335"/>
    <lineage>
        <taxon>Bacteria</taxon>
        <taxon>Bacillati</taxon>
        <taxon>Actinomycetota</taxon>
        <taxon>Actinomycetes</taxon>
        <taxon>Streptosporangiales</taxon>
        <taxon>Thermomonosporaceae</taxon>
        <taxon>Actinomadura</taxon>
    </lineage>
</organism>
<evidence type="ECO:0000313" key="3">
    <source>
        <dbReference type="EMBL" id="GLW64814.1"/>
    </source>
</evidence>
<proteinExistence type="predicted"/>
<dbReference type="InterPro" id="IPR008475">
    <property type="entry name" value="PLipase_C_C"/>
</dbReference>
<keyword evidence="4" id="KW-1185">Reference proteome</keyword>
<reference evidence="3" key="1">
    <citation type="submission" date="2023-02" db="EMBL/GenBank/DDBJ databases">
        <title>Actinomadura rubrobrunea NBRC 14622.</title>
        <authorList>
            <person name="Ichikawa N."/>
            <person name="Sato H."/>
            <person name="Tonouchi N."/>
        </authorList>
    </citation>
    <scope>NUCLEOTIDE SEQUENCE</scope>
    <source>
        <strain evidence="3">NBRC 14622</strain>
    </source>
</reference>
<dbReference type="RefSeq" id="WP_227023298.1">
    <property type="nucleotide sequence ID" value="NZ_BSRZ01000006.1"/>
</dbReference>
<feature type="domain" description="Bacterial phospholipase C C-terminal" evidence="2">
    <location>
        <begin position="108"/>
        <end position="176"/>
    </location>
</feature>
<evidence type="ECO:0000256" key="1">
    <source>
        <dbReference type="SAM" id="MobiDB-lite"/>
    </source>
</evidence>
<dbReference type="EMBL" id="BSRZ01000006">
    <property type="protein sequence ID" value="GLW64814.1"/>
    <property type="molecule type" value="Genomic_DNA"/>
</dbReference>
<name>A0A9W6PUM9_9ACTN</name>
<dbReference type="GO" id="GO:0004629">
    <property type="term" value="F:phospholipase C activity"/>
    <property type="evidence" value="ECO:0007669"/>
    <property type="project" value="InterPro"/>
</dbReference>
<evidence type="ECO:0000313" key="4">
    <source>
        <dbReference type="Proteomes" id="UP001165124"/>
    </source>
</evidence>
<feature type="domain" description="Bacterial phospholipase C C-terminal" evidence="2">
    <location>
        <begin position="50"/>
        <end position="91"/>
    </location>
</feature>
<accession>A0A9W6PUM9</accession>
<dbReference type="AlphaFoldDB" id="A0A9W6PUM9"/>
<dbReference type="Pfam" id="PF05506">
    <property type="entry name" value="PLipase_C_C"/>
    <property type="match status" value="2"/>
</dbReference>